<protein>
    <recommendedName>
        <fullName evidence="7">RNA polymerase II-associated protein</fullName>
    </recommendedName>
</protein>
<dbReference type="GO" id="GO:0000993">
    <property type="term" value="F:RNA polymerase II complex binding"/>
    <property type="evidence" value="ECO:0007669"/>
    <property type="project" value="TreeGrafter"/>
</dbReference>
<dbReference type="OMA" id="EHWLTIA"/>
<dbReference type="Gene3D" id="1.25.40.10">
    <property type="entry name" value="Tetratricopeptide repeat domain"/>
    <property type="match status" value="4"/>
</dbReference>
<feature type="region of interest" description="Disordered" evidence="4">
    <location>
        <begin position="129"/>
        <end position="151"/>
    </location>
</feature>
<dbReference type="InterPro" id="IPR031101">
    <property type="entry name" value="Ctr9"/>
</dbReference>
<evidence type="ECO:0000313" key="6">
    <source>
        <dbReference type="Proteomes" id="UP000053890"/>
    </source>
</evidence>
<gene>
    <name evidence="5" type="ORF">RHOBADRAFT_51178</name>
</gene>
<keyword evidence="6" id="KW-1185">Reference proteome</keyword>
<dbReference type="Proteomes" id="UP000053890">
    <property type="component" value="Unassembled WGS sequence"/>
</dbReference>
<evidence type="ECO:0000256" key="2">
    <source>
        <dbReference type="ARBA" id="ARBA00022803"/>
    </source>
</evidence>
<feature type="compositionally biased region" description="Basic residues" evidence="4">
    <location>
        <begin position="1148"/>
        <end position="1163"/>
    </location>
</feature>
<keyword evidence="2 3" id="KW-0802">TPR repeat</keyword>
<sequence length="1270" mass="137351">MSDPAPPPPSAGAADLDPNSARPAKGVLEVMSQAGELLEIPLVDIFANPSDDAVHEQLVDLARLLDTERAPVLAWVRLVDTSFLHGRTRHALQFADQALAVFARPGANPLDRVPILCLKANMSLALARKAPKQKLEHPSTGPIQLPRDPHHPEAALAGATVNSAGRDDPMLKGEYLYRAGIDLDQAGHIDPDSKVVRDIKAAWLLAQGQHDYALKLWDQILADEPTHLMALMGRARIQFSQRAFRPALKTYQQVLTLRPDFLPDPRIGIGLCFWMLGDRDKARRAWERSMVVNPNNKSPSAALLLGLLHLNASKDPLHPGGSTARTAAYARGLALIQAAFKKDNTSATAAAMGPIASHLLSTGGPHGAALKLAERMLSFADARLLVAEAHLVRARALDADPHSSAFAGAELERTYTAARDANPDLVMAHLGLGSVHIRLEQFPQALHTFETLLRRHPRCVEALVALASIHAHLAFTFHSVSDAQGARKSAKQAYEQVLRVFAAGKDKGSAAAASALTGEDLSVAKSERVRALAADRDLYVEIARLWADEEPSVEKSLQAWLQAARIEQDRADDAAEDAAAARAAAAAAAAGGDGEGAGEVKAKVEEGDGEDAVDPRIRNNIGVLFFNRRNGTSSAALDPSSSSGGAGHGQAHLVRAQTELEFAAAKLGAQVQGTFDGGETDAQVTCVGFNLAAVREALGDVERAKAEWSGLLQVHPEFVDAKARLALLALKTKQPEQALMAATLIKEGLTSNPSNVELRALYTYFLIETGQSAVAINFARDTLKSVARHDVYAMCVVGTLYYQDARENKHPSKEAQRDRAAKYVRAAEYFDKALQLSPQCAFAAQGLAIGLAEGMFGNGPAEAGAAATSGSSSSAAAAAAAAAQPLTESQARVRNSRDALNILTKVKESVNDASVYVNIGHCHFLRSEFDRAIENYATASRRYLHGKSSSVLWYLSRAYFHKAESEQNFAALQHAIEFGQKATDLRPSDLVNKYNMALLKQTGLHILSQVAIEKRTSLELKAAYEHLQSAQILFEELTSATPDPCPYPRDIVKSRRSYAASLERRFQGMLDAQDAYEATEAGKLEQARRAREEEQRRRDEAERERLAVIQRQAEALAEQRKRMREEAEQWAAMSKEWVDNDDDDEGKKKRGAGGGGKKRKSTKLKGGDDDAFGESGSDDDEGAKPAKKKRAKKDKEPKAKKGGRKSKAVEAAGGEGGDARPMDLDEQYDEDDEDAPIRSRRRKTKSSGLVKSAEFIQDSDDDDDEGAGEP</sequence>
<dbReference type="GO" id="GO:0006368">
    <property type="term" value="P:transcription elongation by RNA polymerase II"/>
    <property type="evidence" value="ECO:0007669"/>
    <property type="project" value="TreeGrafter"/>
</dbReference>
<name>A0A194SD26_RHOGW</name>
<dbReference type="STRING" id="578459.A0A194SD26"/>
<dbReference type="RefSeq" id="XP_018273350.1">
    <property type="nucleotide sequence ID" value="XM_018415696.1"/>
</dbReference>
<dbReference type="InterPro" id="IPR011990">
    <property type="entry name" value="TPR-like_helical_dom_sf"/>
</dbReference>
<evidence type="ECO:0000256" key="3">
    <source>
        <dbReference type="PROSITE-ProRule" id="PRU00339"/>
    </source>
</evidence>
<dbReference type="AlphaFoldDB" id="A0A194SD26"/>
<feature type="region of interest" description="Disordered" evidence="4">
    <location>
        <begin position="1135"/>
        <end position="1270"/>
    </location>
</feature>
<dbReference type="InterPro" id="IPR019734">
    <property type="entry name" value="TPR_rpt"/>
</dbReference>
<feature type="compositionally biased region" description="Acidic residues" evidence="4">
    <location>
        <begin position="1257"/>
        <end position="1270"/>
    </location>
</feature>
<dbReference type="Pfam" id="PF13432">
    <property type="entry name" value="TPR_16"/>
    <property type="match status" value="2"/>
</dbReference>
<dbReference type="GO" id="GO:0006355">
    <property type="term" value="P:regulation of DNA-templated transcription"/>
    <property type="evidence" value="ECO:0007669"/>
    <property type="project" value="InterPro"/>
</dbReference>
<dbReference type="EMBL" id="KQ474074">
    <property type="protein sequence ID" value="KPV77301.1"/>
    <property type="molecule type" value="Genomic_DNA"/>
</dbReference>
<feature type="region of interest" description="Disordered" evidence="4">
    <location>
        <begin position="590"/>
        <end position="613"/>
    </location>
</feature>
<dbReference type="PANTHER" id="PTHR14027:SF2">
    <property type="entry name" value="RNA POLYMERASE-ASSOCIATED PROTEIN CTR9 HOMOLOG"/>
    <property type="match status" value="1"/>
</dbReference>
<feature type="compositionally biased region" description="Acidic residues" evidence="4">
    <location>
        <begin position="1224"/>
        <end position="1234"/>
    </location>
</feature>
<reference evidence="5 6" key="1">
    <citation type="journal article" date="2015" name="Front. Microbiol.">
        <title>Genome sequence of the plant growth promoting endophytic yeast Rhodotorula graminis WP1.</title>
        <authorList>
            <person name="Firrincieli A."/>
            <person name="Otillar R."/>
            <person name="Salamov A."/>
            <person name="Schmutz J."/>
            <person name="Khan Z."/>
            <person name="Redman R.S."/>
            <person name="Fleck N.D."/>
            <person name="Lindquist E."/>
            <person name="Grigoriev I.V."/>
            <person name="Doty S.L."/>
        </authorList>
    </citation>
    <scope>NUCLEOTIDE SEQUENCE [LARGE SCALE GENOMIC DNA]</scope>
    <source>
        <strain evidence="5 6">WP1</strain>
    </source>
</reference>
<dbReference type="OrthoDB" id="343875at2759"/>
<evidence type="ECO:0008006" key="7">
    <source>
        <dbReference type="Google" id="ProtNLM"/>
    </source>
</evidence>
<feature type="repeat" description="TPR" evidence="3">
    <location>
        <begin position="263"/>
        <end position="296"/>
    </location>
</feature>
<organism evidence="5 6">
    <name type="scientific">Rhodotorula graminis (strain WP1)</name>
    <dbReference type="NCBI Taxonomy" id="578459"/>
    <lineage>
        <taxon>Eukaryota</taxon>
        <taxon>Fungi</taxon>
        <taxon>Dikarya</taxon>
        <taxon>Basidiomycota</taxon>
        <taxon>Pucciniomycotina</taxon>
        <taxon>Microbotryomycetes</taxon>
        <taxon>Sporidiobolales</taxon>
        <taxon>Sporidiobolaceae</taxon>
        <taxon>Rhodotorula</taxon>
    </lineage>
</organism>
<dbReference type="SMART" id="SM00028">
    <property type="entry name" value="TPR"/>
    <property type="match status" value="6"/>
</dbReference>
<dbReference type="SUPFAM" id="SSF48452">
    <property type="entry name" value="TPR-like"/>
    <property type="match status" value="2"/>
</dbReference>
<evidence type="ECO:0000313" key="5">
    <source>
        <dbReference type="EMBL" id="KPV77301.1"/>
    </source>
</evidence>
<dbReference type="PANTHER" id="PTHR14027">
    <property type="entry name" value="RNA POLYMERASE-ASSOCIATED PROTEIN CTR9"/>
    <property type="match status" value="1"/>
</dbReference>
<evidence type="ECO:0000256" key="1">
    <source>
        <dbReference type="ARBA" id="ARBA00022737"/>
    </source>
</evidence>
<feature type="region of interest" description="Disordered" evidence="4">
    <location>
        <begin position="1081"/>
        <end position="1103"/>
    </location>
</feature>
<proteinExistence type="predicted"/>
<evidence type="ECO:0000256" key="4">
    <source>
        <dbReference type="SAM" id="MobiDB-lite"/>
    </source>
</evidence>
<feature type="compositionally biased region" description="Acidic residues" evidence="4">
    <location>
        <begin position="1169"/>
        <end position="1181"/>
    </location>
</feature>
<accession>A0A194SD26</accession>
<feature type="repeat" description="TPR" evidence="3">
    <location>
        <begin position="426"/>
        <end position="459"/>
    </location>
</feature>
<dbReference type="GO" id="GO:0016593">
    <property type="term" value="C:Cdc73/Paf1 complex"/>
    <property type="evidence" value="ECO:0007669"/>
    <property type="project" value="TreeGrafter"/>
</dbReference>
<dbReference type="GeneID" id="28976144"/>
<keyword evidence="1" id="KW-0677">Repeat</keyword>
<dbReference type="PROSITE" id="PS50005">
    <property type="entry name" value="TPR"/>
    <property type="match status" value="2"/>
</dbReference>